<reference evidence="1" key="1">
    <citation type="submission" date="2025-08" db="UniProtKB">
        <authorList>
            <consortium name="Ensembl"/>
        </authorList>
    </citation>
    <scope>IDENTIFICATION</scope>
</reference>
<keyword evidence="2" id="KW-1185">Reference proteome</keyword>
<evidence type="ECO:0008006" key="3">
    <source>
        <dbReference type="Google" id="ProtNLM"/>
    </source>
</evidence>
<proteinExistence type="predicted"/>
<dbReference type="Ensembl" id="ENSSCAT00000013064.1">
    <property type="protein sequence ID" value="ENSSCAP00000011583.1"/>
    <property type="gene ID" value="ENSSCAG00000008683.1"/>
</dbReference>
<sequence length="56" mass="6089">MAARPPLPDSVLVQVLALLPLRDRLRAQLAVSSPSPTFSVSIYTSLHQSPNSFKNT</sequence>
<evidence type="ECO:0000313" key="1">
    <source>
        <dbReference type="Ensembl" id="ENSSCAP00000011583.1"/>
    </source>
</evidence>
<dbReference type="Proteomes" id="UP000694409">
    <property type="component" value="Unassembled WGS sequence"/>
</dbReference>
<protein>
    <recommendedName>
        <fullName evidence="3">F-box domain-containing protein</fullName>
    </recommendedName>
</protein>
<organism evidence="1 2">
    <name type="scientific">Serinus canaria</name>
    <name type="common">Island canary</name>
    <name type="synonym">Fringilla canaria</name>
    <dbReference type="NCBI Taxonomy" id="9135"/>
    <lineage>
        <taxon>Eukaryota</taxon>
        <taxon>Metazoa</taxon>
        <taxon>Chordata</taxon>
        <taxon>Craniata</taxon>
        <taxon>Vertebrata</taxon>
        <taxon>Euteleostomi</taxon>
        <taxon>Archelosauria</taxon>
        <taxon>Archosauria</taxon>
        <taxon>Dinosauria</taxon>
        <taxon>Saurischia</taxon>
        <taxon>Theropoda</taxon>
        <taxon>Coelurosauria</taxon>
        <taxon>Aves</taxon>
        <taxon>Neognathae</taxon>
        <taxon>Neoaves</taxon>
        <taxon>Telluraves</taxon>
        <taxon>Australaves</taxon>
        <taxon>Passeriformes</taxon>
        <taxon>Passeroidea</taxon>
        <taxon>Fringillidae</taxon>
        <taxon>Carduelinae</taxon>
        <taxon>Serinus</taxon>
    </lineage>
</organism>
<reference evidence="1" key="2">
    <citation type="submission" date="2025-09" db="UniProtKB">
        <authorList>
            <consortium name="Ensembl"/>
        </authorList>
    </citation>
    <scope>IDENTIFICATION</scope>
</reference>
<evidence type="ECO:0000313" key="2">
    <source>
        <dbReference type="Proteomes" id="UP000694409"/>
    </source>
</evidence>
<accession>A0A8C9N001</accession>
<name>A0A8C9N001_SERCA</name>
<dbReference type="AlphaFoldDB" id="A0A8C9N001"/>